<keyword evidence="5 8" id="KW-1133">Transmembrane helix</keyword>
<keyword evidence="3" id="KW-0813">Transport</keyword>
<evidence type="ECO:0000256" key="7">
    <source>
        <dbReference type="ARBA" id="ARBA00023136"/>
    </source>
</evidence>
<dbReference type="Pfam" id="PF00389">
    <property type="entry name" value="2-Hacid_dh"/>
    <property type="match status" value="1"/>
</dbReference>
<evidence type="ECO:0000256" key="6">
    <source>
        <dbReference type="ARBA" id="ARBA00023002"/>
    </source>
</evidence>
<dbReference type="PROSITE" id="PS00065">
    <property type="entry name" value="D_2_HYDROXYACID_DH_1"/>
    <property type="match status" value="1"/>
</dbReference>
<feature type="transmembrane region" description="Helical" evidence="8">
    <location>
        <begin position="798"/>
        <end position="819"/>
    </location>
</feature>
<feature type="transmembrane region" description="Helical" evidence="8">
    <location>
        <begin position="413"/>
        <end position="436"/>
    </location>
</feature>
<evidence type="ECO:0000313" key="10">
    <source>
        <dbReference type="EMBL" id="KAK4502411.1"/>
    </source>
</evidence>
<comment type="subcellular location">
    <subcellularLocation>
        <location evidence="1">Membrane</location>
        <topology evidence="1">Multi-pass membrane protein</topology>
    </subcellularLocation>
</comment>
<dbReference type="InterPro" id="IPR003663">
    <property type="entry name" value="Sugar/inositol_transpt"/>
</dbReference>
<keyword evidence="4 8" id="KW-0812">Transmembrane</keyword>
<feature type="transmembrane region" description="Helical" evidence="8">
    <location>
        <begin position="544"/>
        <end position="561"/>
    </location>
</feature>
<dbReference type="InterPro" id="IPR005828">
    <property type="entry name" value="MFS_sugar_transport-like"/>
</dbReference>
<dbReference type="InterPro" id="IPR006140">
    <property type="entry name" value="D-isomer_DH_NAD-bd"/>
</dbReference>
<dbReference type="SUPFAM" id="SSF103473">
    <property type="entry name" value="MFS general substrate transporter"/>
    <property type="match status" value="1"/>
</dbReference>
<dbReference type="SUPFAM" id="SSF52283">
    <property type="entry name" value="Formate/glycerate dehydrogenase catalytic domain-like"/>
    <property type="match status" value="1"/>
</dbReference>
<name>A0ABR0ELF8_ZASCE</name>
<dbReference type="PRINTS" id="PR00171">
    <property type="entry name" value="SUGRTRNSPORT"/>
</dbReference>
<dbReference type="InterPro" id="IPR050360">
    <property type="entry name" value="MFS_Sugar_Transporters"/>
</dbReference>
<dbReference type="InterPro" id="IPR029753">
    <property type="entry name" value="D-isomer_DH_CS"/>
</dbReference>
<protein>
    <recommendedName>
        <fullName evidence="9">Major facilitator superfamily (MFS) profile domain-containing protein</fullName>
    </recommendedName>
</protein>
<dbReference type="CDD" id="cd17356">
    <property type="entry name" value="MFS_HXT"/>
    <property type="match status" value="1"/>
</dbReference>
<dbReference type="PROSITE" id="PS00671">
    <property type="entry name" value="D_2_HYDROXYACID_DH_3"/>
    <property type="match status" value="1"/>
</dbReference>
<evidence type="ECO:0000256" key="1">
    <source>
        <dbReference type="ARBA" id="ARBA00004141"/>
    </source>
</evidence>
<dbReference type="PANTHER" id="PTHR48022">
    <property type="entry name" value="PLASTIDIC GLUCOSE TRANSPORTER 4"/>
    <property type="match status" value="1"/>
</dbReference>
<evidence type="ECO:0000259" key="9">
    <source>
        <dbReference type="PROSITE" id="PS50850"/>
    </source>
</evidence>
<dbReference type="Pfam" id="PF00083">
    <property type="entry name" value="Sugar_tr"/>
    <property type="match status" value="1"/>
</dbReference>
<evidence type="ECO:0000256" key="3">
    <source>
        <dbReference type="ARBA" id="ARBA00022448"/>
    </source>
</evidence>
<dbReference type="InterPro" id="IPR005829">
    <property type="entry name" value="Sugar_transporter_CS"/>
</dbReference>
<comment type="caution">
    <text evidence="10">The sequence shown here is derived from an EMBL/GenBank/DDBJ whole genome shotgun (WGS) entry which is preliminary data.</text>
</comment>
<dbReference type="PANTHER" id="PTHR48022:SF81">
    <property type="entry name" value="MAJOR FACILITATOR SUPERFAMILY (MFS) PROFILE DOMAIN-CONTAINING PROTEIN"/>
    <property type="match status" value="1"/>
</dbReference>
<dbReference type="Proteomes" id="UP001305779">
    <property type="component" value="Unassembled WGS sequence"/>
</dbReference>
<dbReference type="InterPro" id="IPR036259">
    <property type="entry name" value="MFS_trans_sf"/>
</dbReference>
<feature type="transmembrane region" description="Helical" evidence="8">
    <location>
        <begin position="626"/>
        <end position="642"/>
    </location>
</feature>
<dbReference type="NCBIfam" id="TIGR00879">
    <property type="entry name" value="SP"/>
    <property type="match status" value="1"/>
</dbReference>
<feature type="transmembrane region" description="Helical" evidence="8">
    <location>
        <begin position="443"/>
        <end position="467"/>
    </location>
</feature>
<feature type="transmembrane region" description="Helical" evidence="8">
    <location>
        <begin position="734"/>
        <end position="757"/>
    </location>
</feature>
<sequence>MTAQRAALLIGKITHCRKEWQALSSLLTLKEYKSGSREDFIKKLQAGEYDDVVAIYRSNDSTPLTGHFNKELVQYLPKSLKYITHNGAGYDNIEVPAVTERGIEVSSTPIAVNDATADIAILLMLGALRRVTIPFTAVRNSEWRGKSFGLGHDPKKKTLGVLGMGGIGQAVAHRAKAFGMSIQYHNRNRLPESEEQGAKYVSFDELMKTSDVISLNLALNASTRHIISKPQFEIMKEGVIIVNTARGPIIDEAALVDALNSGKVFSAGLDVFEEEPKIHPGLLSNENAVLLPHIGTATWETQRDMELLVLDNLKSAVEGKGLLTQIPEQRKNTERGEYQTVTQTQGTDDTMGKMNSVWEDLVQYRRAYFLTGVAAFGGMLFGWDTGLIGGVLTMKSFQNSFGLDEDSPAYSNLSGNIVSVLQAGCFFGAMSSFYVSDKFGRKAALIIADVIFLVGSIIQTCSGLHTTSLAELYVGRVIGGFGVGLISAVVPTYIGENANKEIRGRCIGTMQLFNVTGIMLSYFVNFGVNKSISPSSSTQWRVPFALQMLPGALLLAGIFFQNESPRWLVEKNKIEAARKALAQVRARAIGDPEVTRELDEIIEDFNGQEKMPLMAQMKATCSNSRNFYTFSMAVILMFWQQWTGTNSINYYSPQIFKSVGLTGTSAGLFATGIYGVVKVVITTLGLLFATEQLGRKWSLIIGGLGQAFAMYYIGINQAVNPVAPGSSLNGTSTFAIVCVYLFVVFYSFGWGPIPFVLSAECAPNHTRSLVMAAALMTQWLFNFVIAKLTPIMLHDITYGTFLLFGSCCILMVVYTVFCVPETKGVPLEKVHLLFEGNIIKGAVRDTWPGKSRARGLKERGEVEDGEGGVLGNKGFDGDSVRYVEHTVQPDGGNGTAVEPRHAAYGFNTAGRS</sequence>
<accession>A0ABR0ELF8</accession>
<evidence type="ECO:0000256" key="2">
    <source>
        <dbReference type="ARBA" id="ARBA00010992"/>
    </source>
</evidence>
<keyword evidence="6" id="KW-0560">Oxidoreductase</keyword>
<evidence type="ECO:0000256" key="4">
    <source>
        <dbReference type="ARBA" id="ARBA00022692"/>
    </source>
</evidence>
<dbReference type="Pfam" id="PF02826">
    <property type="entry name" value="2-Hacid_dh_C"/>
    <property type="match status" value="1"/>
</dbReference>
<dbReference type="InterPro" id="IPR029752">
    <property type="entry name" value="D-isomer_DH_CS1"/>
</dbReference>
<dbReference type="EMBL" id="JAXOVC010000004">
    <property type="protein sequence ID" value="KAK4502411.1"/>
    <property type="molecule type" value="Genomic_DNA"/>
</dbReference>
<feature type="transmembrane region" description="Helical" evidence="8">
    <location>
        <begin position="666"/>
        <end position="690"/>
    </location>
</feature>
<dbReference type="InterPro" id="IPR020846">
    <property type="entry name" value="MFS_dom"/>
</dbReference>
<reference evidence="10 11" key="1">
    <citation type="journal article" date="2023" name="G3 (Bethesda)">
        <title>A chromosome-level genome assembly of Zasmidium syzygii isolated from banana leaves.</title>
        <authorList>
            <person name="van Westerhoven A.C."/>
            <person name="Mehrabi R."/>
            <person name="Talebi R."/>
            <person name="Steentjes M.B.F."/>
            <person name="Corcolon B."/>
            <person name="Chong P.A."/>
            <person name="Kema G.H.J."/>
            <person name="Seidl M.F."/>
        </authorList>
    </citation>
    <scope>NUCLEOTIDE SEQUENCE [LARGE SCALE GENOMIC DNA]</scope>
    <source>
        <strain evidence="10 11">P124</strain>
    </source>
</reference>
<keyword evidence="11" id="KW-1185">Reference proteome</keyword>
<proteinExistence type="inferred from homology"/>
<gene>
    <name evidence="10" type="ORF">PRZ48_005836</name>
</gene>
<keyword evidence="7 8" id="KW-0472">Membrane</keyword>
<evidence type="ECO:0000256" key="5">
    <source>
        <dbReference type="ARBA" id="ARBA00022989"/>
    </source>
</evidence>
<dbReference type="Gene3D" id="3.40.50.720">
    <property type="entry name" value="NAD(P)-binding Rossmann-like Domain"/>
    <property type="match status" value="2"/>
</dbReference>
<organism evidence="10 11">
    <name type="scientific">Zasmidium cellare</name>
    <name type="common">Wine cellar mold</name>
    <name type="synonym">Racodium cellare</name>
    <dbReference type="NCBI Taxonomy" id="395010"/>
    <lineage>
        <taxon>Eukaryota</taxon>
        <taxon>Fungi</taxon>
        <taxon>Dikarya</taxon>
        <taxon>Ascomycota</taxon>
        <taxon>Pezizomycotina</taxon>
        <taxon>Dothideomycetes</taxon>
        <taxon>Dothideomycetidae</taxon>
        <taxon>Mycosphaerellales</taxon>
        <taxon>Mycosphaerellaceae</taxon>
        <taxon>Zasmidium</taxon>
    </lineage>
</organism>
<dbReference type="InterPro" id="IPR006139">
    <property type="entry name" value="D-isomer_2_OHA_DH_cat_dom"/>
</dbReference>
<dbReference type="InterPro" id="IPR036291">
    <property type="entry name" value="NAD(P)-bd_dom_sf"/>
</dbReference>
<feature type="domain" description="Major facilitator superfamily (MFS) profile" evidence="9">
    <location>
        <begin position="370"/>
        <end position="823"/>
    </location>
</feature>
<dbReference type="Gene3D" id="1.20.1250.20">
    <property type="entry name" value="MFS general substrate transporter like domains"/>
    <property type="match status" value="1"/>
</dbReference>
<dbReference type="SUPFAM" id="SSF51735">
    <property type="entry name" value="NAD(P)-binding Rossmann-fold domains"/>
    <property type="match status" value="1"/>
</dbReference>
<feature type="transmembrane region" description="Helical" evidence="8">
    <location>
        <begin position="697"/>
        <end position="714"/>
    </location>
</feature>
<dbReference type="CDD" id="cd12168">
    <property type="entry name" value="Mand_dh_like"/>
    <property type="match status" value="1"/>
</dbReference>
<dbReference type="PROSITE" id="PS00216">
    <property type="entry name" value="SUGAR_TRANSPORT_1"/>
    <property type="match status" value="1"/>
</dbReference>
<feature type="transmembrane region" description="Helical" evidence="8">
    <location>
        <begin position="367"/>
        <end position="393"/>
    </location>
</feature>
<dbReference type="PROSITE" id="PS50850">
    <property type="entry name" value="MFS"/>
    <property type="match status" value="1"/>
</dbReference>
<comment type="similarity">
    <text evidence="2">Belongs to the major facilitator superfamily. Sugar transporter (TC 2.A.1.1) family.</text>
</comment>
<feature type="transmembrane region" description="Helical" evidence="8">
    <location>
        <begin position="473"/>
        <end position="494"/>
    </location>
</feature>
<dbReference type="PROSITE" id="PS00217">
    <property type="entry name" value="SUGAR_TRANSPORT_2"/>
    <property type="match status" value="1"/>
</dbReference>
<evidence type="ECO:0000256" key="8">
    <source>
        <dbReference type="SAM" id="Phobius"/>
    </source>
</evidence>
<evidence type="ECO:0000313" key="11">
    <source>
        <dbReference type="Proteomes" id="UP001305779"/>
    </source>
</evidence>
<feature type="transmembrane region" description="Helical" evidence="8">
    <location>
        <begin position="769"/>
        <end position="786"/>
    </location>
</feature>
<feature type="transmembrane region" description="Helical" evidence="8">
    <location>
        <begin position="506"/>
        <end position="524"/>
    </location>
</feature>